<reference evidence="2" key="1">
    <citation type="submission" date="2016-08" db="EMBL/GenBank/DDBJ databases">
        <authorList>
            <person name="Seilhamer J.J."/>
        </authorList>
    </citation>
    <scope>NUCLEOTIDE SEQUENCE</scope>
    <source>
        <strain evidence="2">86</strain>
    </source>
</reference>
<dbReference type="AlphaFoldDB" id="A0A212L2T5"/>
<protein>
    <submittedName>
        <fullName evidence="2">Uncharacterized protein</fullName>
    </submittedName>
</protein>
<evidence type="ECO:0000256" key="1">
    <source>
        <dbReference type="SAM" id="MobiDB-lite"/>
    </source>
</evidence>
<gene>
    <name evidence="2" type="ORF">KL86PLE_100359</name>
</gene>
<sequence>MAATVAEWPRLRPHPGRPAPQPDPSESGGELRVHQAHDRLITHWEMTFNVIIHDVTSQFESNNPCCKKATINV</sequence>
<dbReference type="EMBL" id="FMJD01000002">
    <property type="protein sequence ID" value="SCM71838.1"/>
    <property type="molecule type" value="Genomic_DNA"/>
</dbReference>
<evidence type="ECO:0000313" key="2">
    <source>
        <dbReference type="EMBL" id="SCM71838.1"/>
    </source>
</evidence>
<proteinExistence type="predicted"/>
<name>A0A212L2T5_9HYPH</name>
<accession>A0A212L2T5</accession>
<organism evidence="2">
    <name type="scientific">uncultured Pleomorphomonas sp</name>
    <dbReference type="NCBI Taxonomy" id="442121"/>
    <lineage>
        <taxon>Bacteria</taxon>
        <taxon>Pseudomonadati</taxon>
        <taxon>Pseudomonadota</taxon>
        <taxon>Alphaproteobacteria</taxon>
        <taxon>Hyphomicrobiales</taxon>
        <taxon>Pleomorphomonadaceae</taxon>
        <taxon>Pleomorphomonas</taxon>
        <taxon>environmental samples</taxon>
    </lineage>
</organism>
<feature type="region of interest" description="Disordered" evidence="1">
    <location>
        <begin position="1"/>
        <end position="31"/>
    </location>
</feature>